<protein>
    <submittedName>
        <fullName evidence="8">CopD family protein</fullName>
    </submittedName>
</protein>
<evidence type="ECO:0000256" key="1">
    <source>
        <dbReference type="ARBA" id="ARBA00004651"/>
    </source>
</evidence>
<dbReference type="RefSeq" id="WP_313831850.1">
    <property type="nucleotide sequence ID" value="NZ_JAQOUE010000001.1"/>
</dbReference>
<feature type="transmembrane region" description="Helical" evidence="6">
    <location>
        <begin position="122"/>
        <end position="143"/>
    </location>
</feature>
<evidence type="ECO:0000256" key="5">
    <source>
        <dbReference type="ARBA" id="ARBA00023136"/>
    </source>
</evidence>
<keyword evidence="9" id="KW-1185">Reference proteome</keyword>
<feature type="domain" description="Copper resistance protein D" evidence="7">
    <location>
        <begin position="193"/>
        <end position="294"/>
    </location>
</feature>
<feature type="transmembrane region" description="Helical" evidence="6">
    <location>
        <begin position="232"/>
        <end position="255"/>
    </location>
</feature>
<evidence type="ECO:0000256" key="4">
    <source>
        <dbReference type="ARBA" id="ARBA00022989"/>
    </source>
</evidence>
<feature type="transmembrane region" description="Helical" evidence="6">
    <location>
        <begin position="12"/>
        <end position="36"/>
    </location>
</feature>
<feature type="transmembrane region" description="Helical" evidence="6">
    <location>
        <begin position="452"/>
        <end position="469"/>
    </location>
</feature>
<keyword evidence="4 6" id="KW-1133">Transmembrane helix</keyword>
<reference evidence="8 9" key="1">
    <citation type="journal article" date="2023" name="ISME J.">
        <title>Cultivation and genomic characterization of novel and ubiquitous marine nitrite-oxidizing bacteria from the Nitrospirales.</title>
        <authorList>
            <person name="Mueller A.J."/>
            <person name="Daebeler A."/>
            <person name="Herbold C.W."/>
            <person name="Kirkegaard R.H."/>
            <person name="Daims H."/>
        </authorList>
    </citation>
    <scope>NUCLEOTIDE SEQUENCE [LARGE SCALE GENOMIC DNA]</scope>
    <source>
        <strain evidence="8 9">EB</strain>
    </source>
</reference>
<dbReference type="Proteomes" id="UP001250932">
    <property type="component" value="Unassembled WGS sequence"/>
</dbReference>
<sequence length="542" mass="58928">MSDLLEFISALLDGVALIALALVLGGIACVLAVLRITHDNRAVLGAGAHRVLTVTFVGTLCLAGLRGLQLLLKPLALSHVMGSSAFTAFSQTQVFQYSVISVVLLLGLAGSLGFVNKHLLSWSGWLGVFVWVIALLVNEGWLSHAASRLEGGGPLMVATVIHVFGATVWAGGIAHLLLLRQGLGKSDPEVWAELVSRFSPVGMACVVLIMAPGVYLAWSYVGGWSELIGTGYGNMVAVKVGLFFCVIVLAALNFFAAREWKRSGQLAIMIQRVPAYIEVEIILAIGLLFTAASLTGFPPSVDVSEATATPAEMWTMYNPKVPRLAGPELIFIDAPELTDLRTGEMGKKEDMSWDRFNHNFSGVVVIAMAMVALFDRLGGFRWARVWPLMFIGFSVLIFVFANPDHWPIGPIGFIDSVQDTEVVQHWLAALVVFGLGWFEWRARNEVLKHQQVQFVFPILCIVGGIILLTHSHSVGELKEEFLLQSTHVSMGVLGVLLGCGRWLEIRLAAPYDRMAGVFSIAAMMLVGLILLFYVKPNLVEFS</sequence>
<accession>A0ABU3K564</accession>
<feature type="transmembrane region" description="Helical" evidence="6">
    <location>
        <begin position="386"/>
        <end position="403"/>
    </location>
</feature>
<organism evidence="8 9">
    <name type="scientific">Candidatus Nitronereus thalassa</name>
    <dbReference type="NCBI Taxonomy" id="3020898"/>
    <lineage>
        <taxon>Bacteria</taxon>
        <taxon>Pseudomonadati</taxon>
        <taxon>Nitrospirota</taxon>
        <taxon>Nitrospiria</taxon>
        <taxon>Nitrospirales</taxon>
        <taxon>Nitrospiraceae</taxon>
        <taxon>Candidatus Nitronereus</taxon>
    </lineage>
</organism>
<dbReference type="PANTHER" id="PTHR34820">
    <property type="entry name" value="INNER MEMBRANE PROTEIN YEBZ"/>
    <property type="match status" value="1"/>
</dbReference>
<proteinExistence type="predicted"/>
<dbReference type="PANTHER" id="PTHR34820:SF4">
    <property type="entry name" value="INNER MEMBRANE PROTEIN YEBZ"/>
    <property type="match status" value="1"/>
</dbReference>
<name>A0ABU3K564_9BACT</name>
<feature type="transmembrane region" description="Helical" evidence="6">
    <location>
        <begin position="275"/>
        <end position="297"/>
    </location>
</feature>
<keyword evidence="3 6" id="KW-0812">Transmembrane</keyword>
<feature type="transmembrane region" description="Helical" evidence="6">
    <location>
        <begin position="481"/>
        <end position="503"/>
    </location>
</feature>
<evidence type="ECO:0000259" key="7">
    <source>
        <dbReference type="Pfam" id="PF05425"/>
    </source>
</evidence>
<feature type="transmembrane region" description="Helical" evidence="6">
    <location>
        <begin position="200"/>
        <end position="220"/>
    </location>
</feature>
<feature type="transmembrane region" description="Helical" evidence="6">
    <location>
        <begin position="95"/>
        <end position="115"/>
    </location>
</feature>
<feature type="transmembrane region" description="Helical" evidence="6">
    <location>
        <begin position="42"/>
        <end position="63"/>
    </location>
</feature>
<dbReference type="InterPro" id="IPR032694">
    <property type="entry name" value="CopC/D"/>
</dbReference>
<keyword evidence="2" id="KW-1003">Cell membrane</keyword>
<evidence type="ECO:0000313" key="9">
    <source>
        <dbReference type="Proteomes" id="UP001250932"/>
    </source>
</evidence>
<comment type="subcellular location">
    <subcellularLocation>
        <location evidence="1">Cell membrane</location>
        <topology evidence="1">Multi-pass membrane protein</topology>
    </subcellularLocation>
</comment>
<comment type="caution">
    <text evidence="8">The sequence shown here is derived from an EMBL/GenBank/DDBJ whole genome shotgun (WGS) entry which is preliminary data.</text>
</comment>
<feature type="transmembrane region" description="Helical" evidence="6">
    <location>
        <begin position="515"/>
        <end position="534"/>
    </location>
</feature>
<feature type="transmembrane region" description="Helical" evidence="6">
    <location>
        <begin position="423"/>
        <end position="440"/>
    </location>
</feature>
<feature type="transmembrane region" description="Helical" evidence="6">
    <location>
        <begin position="356"/>
        <end position="374"/>
    </location>
</feature>
<evidence type="ECO:0000256" key="2">
    <source>
        <dbReference type="ARBA" id="ARBA00022475"/>
    </source>
</evidence>
<dbReference type="EMBL" id="JAQOUE010000001">
    <property type="protein sequence ID" value="MDT7041498.1"/>
    <property type="molecule type" value="Genomic_DNA"/>
</dbReference>
<evidence type="ECO:0000313" key="8">
    <source>
        <dbReference type="EMBL" id="MDT7041498.1"/>
    </source>
</evidence>
<dbReference type="Pfam" id="PF05425">
    <property type="entry name" value="CopD"/>
    <property type="match status" value="1"/>
</dbReference>
<evidence type="ECO:0000256" key="3">
    <source>
        <dbReference type="ARBA" id="ARBA00022692"/>
    </source>
</evidence>
<feature type="transmembrane region" description="Helical" evidence="6">
    <location>
        <begin position="155"/>
        <end position="179"/>
    </location>
</feature>
<dbReference type="InterPro" id="IPR008457">
    <property type="entry name" value="Cu-R_CopD_dom"/>
</dbReference>
<evidence type="ECO:0000256" key="6">
    <source>
        <dbReference type="SAM" id="Phobius"/>
    </source>
</evidence>
<gene>
    <name evidence="8" type="ORF">PPG34_04000</name>
</gene>
<keyword evidence="5 6" id="KW-0472">Membrane</keyword>